<dbReference type="GO" id="GO:0006629">
    <property type="term" value="P:lipid metabolic process"/>
    <property type="evidence" value="ECO:0007669"/>
    <property type="project" value="UniProtKB-KW"/>
</dbReference>
<dbReference type="Proteomes" id="UP000241890">
    <property type="component" value="Unassembled WGS sequence"/>
</dbReference>
<evidence type="ECO:0000313" key="15">
    <source>
        <dbReference type="Proteomes" id="UP000241890"/>
    </source>
</evidence>
<keyword evidence="7 12" id="KW-1133">Transmembrane helix</keyword>
<evidence type="ECO:0000256" key="3">
    <source>
        <dbReference type="ARBA" id="ARBA00009295"/>
    </source>
</evidence>
<feature type="transmembrane region" description="Helical" evidence="12">
    <location>
        <begin position="26"/>
        <end position="50"/>
    </location>
</feature>
<feature type="transmembrane region" description="Helical" evidence="12">
    <location>
        <begin position="344"/>
        <end position="366"/>
    </location>
</feature>
<evidence type="ECO:0000256" key="6">
    <source>
        <dbReference type="ARBA" id="ARBA00022723"/>
    </source>
</evidence>
<dbReference type="Gene3D" id="3.10.120.10">
    <property type="entry name" value="Cytochrome b5-like heme/steroid binding domain"/>
    <property type="match status" value="1"/>
</dbReference>
<comment type="caution">
    <text evidence="14">The sequence shown here is derived from an EMBL/GenBank/DDBJ whole genome shotgun (WGS) entry which is preliminary data.</text>
</comment>
<evidence type="ECO:0000256" key="1">
    <source>
        <dbReference type="ARBA" id="ARBA00004141"/>
    </source>
</evidence>
<dbReference type="GO" id="GO:0016020">
    <property type="term" value="C:membrane"/>
    <property type="evidence" value="ECO:0007669"/>
    <property type="project" value="UniProtKB-SubCell"/>
</dbReference>
<accession>A0A2R5GM45</accession>
<dbReference type="CDD" id="cd03506">
    <property type="entry name" value="Delta6-FADS-like"/>
    <property type="match status" value="1"/>
</dbReference>
<feature type="transmembrane region" description="Helical" evidence="12">
    <location>
        <begin position="378"/>
        <end position="397"/>
    </location>
</feature>
<dbReference type="PROSITE" id="PS50255">
    <property type="entry name" value="CYTOCHROME_B5_2"/>
    <property type="match status" value="1"/>
</dbReference>
<dbReference type="InterPro" id="IPR018506">
    <property type="entry name" value="Cyt_B5_heme-BS"/>
</dbReference>
<proteinExistence type="inferred from homology"/>
<comment type="pathway">
    <text evidence="2">Lipid metabolism.</text>
</comment>
<dbReference type="InParanoid" id="A0A2R5GM45"/>
<dbReference type="SUPFAM" id="SSF55856">
    <property type="entry name" value="Cytochrome b5-like heme/steroid binding domain"/>
    <property type="match status" value="1"/>
</dbReference>
<evidence type="ECO:0000259" key="13">
    <source>
        <dbReference type="PROSITE" id="PS50255"/>
    </source>
</evidence>
<comment type="similarity">
    <text evidence="3">Belongs to the fatty acid desaturase type 1 family.</text>
</comment>
<keyword evidence="6" id="KW-0479">Metal-binding</keyword>
<protein>
    <submittedName>
        <fullName evidence="14">Delta8-fatty-acid desaturase</fullName>
    </submittedName>
</protein>
<keyword evidence="5 12" id="KW-0812">Transmembrane</keyword>
<evidence type="ECO:0000256" key="7">
    <source>
        <dbReference type="ARBA" id="ARBA00022989"/>
    </source>
</evidence>
<dbReference type="InterPro" id="IPR005804">
    <property type="entry name" value="FA_desaturase_dom"/>
</dbReference>
<gene>
    <name evidence="14" type="ORF">FCC1311_021541</name>
</gene>
<evidence type="ECO:0000313" key="14">
    <source>
        <dbReference type="EMBL" id="GBG29703.1"/>
    </source>
</evidence>
<dbReference type="PANTHER" id="PTHR19353:SF30">
    <property type="entry name" value="DELTA 8-(E)-SPHINGOLIPID DESATURASE"/>
    <property type="match status" value="1"/>
</dbReference>
<feature type="transmembrane region" description="Helical" evidence="12">
    <location>
        <begin position="403"/>
        <end position="425"/>
    </location>
</feature>
<comment type="subcellular location">
    <subcellularLocation>
        <location evidence="1">Membrane</location>
        <topology evidence="1">Multi-pass membrane protein</topology>
    </subcellularLocation>
</comment>
<evidence type="ECO:0000256" key="10">
    <source>
        <dbReference type="ARBA" id="ARBA00023098"/>
    </source>
</evidence>
<dbReference type="PROSITE" id="PS00191">
    <property type="entry name" value="CYTOCHROME_B5_1"/>
    <property type="match status" value="1"/>
</dbReference>
<evidence type="ECO:0000256" key="2">
    <source>
        <dbReference type="ARBA" id="ARBA00005189"/>
    </source>
</evidence>
<dbReference type="PANTHER" id="PTHR19353">
    <property type="entry name" value="FATTY ACID DESATURASE 2"/>
    <property type="match status" value="1"/>
</dbReference>
<evidence type="ECO:0000256" key="9">
    <source>
        <dbReference type="ARBA" id="ARBA00023004"/>
    </source>
</evidence>
<evidence type="ECO:0000256" key="4">
    <source>
        <dbReference type="ARBA" id="ARBA00022617"/>
    </source>
</evidence>
<dbReference type="InterPro" id="IPR001199">
    <property type="entry name" value="Cyt_B5-like_heme/steroid-bd"/>
</dbReference>
<evidence type="ECO:0000256" key="5">
    <source>
        <dbReference type="ARBA" id="ARBA00022692"/>
    </source>
</evidence>
<dbReference type="OrthoDB" id="260519at2759"/>
<organism evidence="14 15">
    <name type="scientific">Hondaea fermentalgiana</name>
    <dbReference type="NCBI Taxonomy" id="2315210"/>
    <lineage>
        <taxon>Eukaryota</taxon>
        <taxon>Sar</taxon>
        <taxon>Stramenopiles</taxon>
        <taxon>Bigyra</taxon>
        <taxon>Labyrinthulomycetes</taxon>
        <taxon>Thraustochytrida</taxon>
        <taxon>Thraustochytriidae</taxon>
        <taxon>Hondaea</taxon>
    </lineage>
</organism>
<dbReference type="AlphaFoldDB" id="A0A2R5GM45"/>
<keyword evidence="4" id="KW-0349">Heme</keyword>
<keyword evidence="8" id="KW-0560">Oxidoreductase</keyword>
<dbReference type="GO" id="GO:0046872">
    <property type="term" value="F:metal ion binding"/>
    <property type="evidence" value="ECO:0007669"/>
    <property type="project" value="UniProtKB-KW"/>
</dbReference>
<keyword evidence="11 12" id="KW-0472">Membrane</keyword>
<evidence type="ECO:0000256" key="8">
    <source>
        <dbReference type="ARBA" id="ARBA00023002"/>
    </source>
</evidence>
<dbReference type="EMBL" id="BEYU01000063">
    <property type="protein sequence ID" value="GBG29703.1"/>
    <property type="molecule type" value="Genomic_DNA"/>
</dbReference>
<keyword evidence="9" id="KW-0408">Iron</keyword>
<feature type="domain" description="Cytochrome b5 heme-binding" evidence="13">
    <location>
        <begin position="98"/>
        <end position="174"/>
    </location>
</feature>
<sequence length="541" mass="62081">MSAAMEALANVTNGTAAGAGPEAAEAAHIVAVAVMAVVFVASLLGQMFVYNQTPPSEYTAREPVSPGEGMVWREEGGKAVAKPKEAPVYARKRKELSNKVFSWDEVKQHCARDDLWVVIENKVFNVTPYVERHPGGWRPMVHTTGKDGTDAFTEFHPASIIERWLPQYYIGDIEETPVPPLVRDFRAIRQGLLARGFFENTSDYYMAKYIWFGSLFAPALYGVLFCSSFSAHMVSAVFMAMFWQQMAFVGHDAGHNAVSHHRDTDLFWAGFIGDMLGGVGLSWWKLSHNTHHCVTNSVENDPDIQHLPFLAITSKLFKRFYSTFHDRFFEADFFSRFFVGYQHILYYPVMMVARFNLIVQSWLTLLSKERCDFRYSEMIALAIFWVWFGFFVSALPANERIPYVVLSYAVAGILHVQICISHFMMETYHGKNTDNWIEHQLRTSQDVTCPLYMDWFHGGLQFQIEHHLWPRLPRRNLRVARKLLIELCAKHNLNYVEMDFIESNKHLIRCLQKTAVEARKLDSGDAGFFESPIWESLHLRG</sequence>
<dbReference type="SMART" id="SM01117">
    <property type="entry name" value="Cyt-b5"/>
    <property type="match status" value="1"/>
</dbReference>
<name>A0A2R5GM45_9STRA</name>
<evidence type="ECO:0000256" key="11">
    <source>
        <dbReference type="ARBA" id="ARBA00023136"/>
    </source>
</evidence>
<keyword evidence="15" id="KW-1185">Reference proteome</keyword>
<dbReference type="GO" id="GO:0016717">
    <property type="term" value="F:oxidoreductase activity, acting on paired donors, with oxidation of a pair of donors resulting in the reduction of molecular oxygen to two molecules of water"/>
    <property type="evidence" value="ECO:0007669"/>
    <property type="project" value="TreeGrafter"/>
</dbReference>
<evidence type="ECO:0000256" key="12">
    <source>
        <dbReference type="SAM" id="Phobius"/>
    </source>
</evidence>
<dbReference type="InterPro" id="IPR036400">
    <property type="entry name" value="Cyt_B5-like_heme/steroid_sf"/>
</dbReference>
<keyword evidence="10" id="KW-0443">Lipid metabolism</keyword>
<feature type="transmembrane region" description="Helical" evidence="12">
    <location>
        <begin position="209"/>
        <end position="230"/>
    </location>
</feature>
<dbReference type="Pfam" id="PF00487">
    <property type="entry name" value="FA_desaturase"/>
    <property type="match status" value="1"/>
</dbReference>
<dbReference type="GO" id="GO:0020037">
    <property type="term" value="F:heme binding"/>
    <property type="evidence" value="ECO:0007669"/>
    <property type="project" value="InterPro"/>
</dbReference>
<reference evidence="14 15" key="1">
    <citation type="submission" date="2017-12" db="EMBL/GenBank/DDBJ databases">
        <title>Sequencing, de novo assembly and annotation of complete genome of a new Thraustochytrid species, strain FCC1311.</title>
        <authorList>
            <person name="Sedici K."/>
            <person name="Godart F."/>
            <person name="Aiese Cigliano R."/>
            <person name="Sanseverino W."/>
            <person name="Barakat M."/>
            <person name="Ortet P."/>
            <person name="Marechal E."/>
            <person name="Cagnac O."/>
            <person name="Amato A."/>
        </authorList>
    </citation>
    <scope>NUCLEOTIDE SEQUENCE [LARGE SCALE GENOMIC DNA]</scope>
</reference>
<dbReference type="Pfam" id="PF00173">
    <property type="entry name" value="Cyt-b5"/>
    <property type="match status" value="1"/>
</dbReference>
<dbReference type="InterPro" id="IPR012171">
    <property type="entry name" value="Fatty_acid_desaturase"/>
</dbReference>